<evidence type="ECO:0000256" key="1">
    <source>
        <dbReference type="SAM" id="Phobius"/>
    </source>
</evidence>
<dbReference type="EMBL" id="LAZR01000689">
    <property type="protein sequence ID" value="KKN60626.1"/>
    <property type="molecule type" value="Genomic_DNA"/>
</dbReference>
<comment type="caution">
    <text evidence="2">The sequence shown here is derived from an EMBL/GenBank/DDBJ whole genome shotgun (WGS) entry which is preliminary data.</text>
</comment>
<organism evidence="2">
    <name type="scientific">marine sediment metagenome</name>
    <dbReference type="NCBI Taxonomy" id="412755"/>
    <lineage>
        <taxon>unclassified sequences</taxon>
        <taxon>metagenomes</taxon>
        <taxon>ecological metagenomes</taxon>
    </lineage>
</organism>
<keyword evidence="1" id="KW-0812">Transmembrane</keyword>
<feature type="transmembrane region" description="Helical" evidence="1">
    <location>
        <begin position="93"/>
        <end position="111"/>
    </location>
</feature>
<dbReference type="AlphaFoldDB" id="A0A0F9UHB1"/>
<accession>A0A0F9UHB1</accession>
<evidence type="ECO:0000313" key="2">
    <source>
        <dbReference type="EMBL" id="KKN60626.1"/>
    </source>
</evidence>
<sequence>MKFLKKRIAISILLFFIIISATNKSASATDDKLLHFGFSSVFGAAGESYLHYKTNLKTPGRLIWGTTLGTIPGLAKEIIDSTKRDNRFSGGDMAANIAGAFVGALVANIFNNAIQVKIEKKEEEKMIVFSLSYRF</sequence>
<proteinExistence type="predicted"/>
<name>A0A0F9UHB1_9ZZZZ</name>
<evidence type="ECO:0008006" key="3">
    <source>
        <dbReference type="Google" id="ProtNLM"/>
    </source>
</evidence>
<keyword evidence="1" id="KW-0472">Membrane</keyword>
<gene>
    <name evidence="2" type="ORF">LCGC14_0530130</name>
</gene>
<protein>
    <recommendedName>
        <fullName evidence="3">VanZ-like domain-containing protein</fullName>
    </recommendedName>
</protein>
<reference evidence="2" key="1">
    <citation type="journal article" date="2015" name="Nature">
        <title>Complex archaea that bridge the gap between prokaryotes and eukaryotes.</title>
        <authorList>
            <person name="Spang A."/>
            <person name="Saw J.H."/>
            <person name="Jorgensen S.L."/>
            <person name="Zaremba-Niedzwiedzka K."/>
            <person name="Martijn J."/>
            <person name="Lind A.E."/>
            <person name="van Eijk R."/>
            <person name="Schleper C."/>
            <person name="Guy L."/>
            <person name="Ettema T.J."/>
        </authorList>
    </citation>
    <scope>NUCLEOTIDE SEQUENCE</scope>
</reference>
<keyword evidence="1" id="KW-1133">Transmembrane helix</keyword>